<protein>
    <submittedName>
        <fullName evidence="2">Uncharacterized protein</fullName>
    </submittedName>
</protein>
<proteinExistence type="predicted"/>
<accession>A0A150U389</accession>
<evidence type="ECO:0000313" key="3">
    <source>
        <dbReference type="Proteomes" id="UP000075502"/>
    </source>
</evidence>
<gene>
    <name evidence="2" type="ORF">BE21_57655</name>
</gene>
<evidence type="ECO:0000313" key="2">
    <source>
        <dbReference type="EMBL" id="KYG11372.1"/>
    </source>
</evidence>
<reference evidence="2 3" key="1">
    <citation type="submission" date="2014-02" db="EMBL/GenBank/DDBJ databases">
        <title>The small core and large imbalanced accessory genome model reveals a collaborative survival strategy of Sorangium cellulosum strains in nature.</title>
        <authorList>
            <person name="Han K."/>
            <person name="Peng R."/>
            <person name="Blom J."/>
            <person name="Li Y.-Z."/>
        </authorList>
    </citation>
    <scope>NUCLEOTIDE SEQUENCE [LARGE SCALE GENOMIC DNA]</scope>
    <source>
        <strain evidence="2 3">So0007-03</strain>
    </source>
</reference>
<feature type="coiled-coil region" evidence="1">
    <location>
        <begin position="19"/>
        <end position="46"/>
    </location>
</feature>
<sequence length="246" mass="26341">MIDAMTISRAQRSWRDAALADAQAAARDAVRALAGLEKAVAALTANLRDLGYPPVPGVIPPEPGLEVRLRHLEATVGGAVPPILVAFWQQVGGISLVDLEGYSHVEFWKAHGVTGPDGYCDGIHVEPCSAAWVESAVQDFTDLTEDPGSPPLDGPYLLPLAPDGYHKDNISGGVPYGIEVGGGWLAPFQNFSWTGPRRPVSALPEPIDLLGYLRTSILECAGFPALLGVPAFEPFRERLLRNVEIF</sequence>
<organism evidence="2 3">
    <name type="scientific">Sorangium cellulosum</name>
    <name type="common">Polyangium cellulosum</name>
    <dbReference type="NCBI Taxonomy" id="56"/>
    <lineage>
        <taxon>Bacteria</taxon>
        <taxon>Pseudomonadati</taxon>
        <taxon>Myxococcota</taxon>
        <taxon>Polyangia</taxon>
        <taxon>Polyangiales</taxon>
        <taxon>Polyangiaceae</taxon>
        <taxon>Sorangium</taxon>
    </lineage>
</organism>
<evidence type="ECO:0000256" key="1">
    <source>
        <dbReference type="SAM" id="Coils"/>
    </source>
</evidence>
<name>A0A150U389_SORCE</name>
<comment type="caution">
    <text evidence="2">The sequence shown here is derived from an EMBL/GenBank/DDBJ whole genome shotgun (WGS) entry which is preliminary data.</text>
</comment>
<keyword evidence="1" id="KW-0175">Coiled coil</keyword>
<dbReference type="EMBL" id="JEME01000036">
    <property type="protein sequence ID" value="KYG11372.1"/>
    <property type="molecule type" value="Genomic_DNA"/>
</dbReference>
<dbReference type="Proteomes" id="UP000075502">
    <property type="component" value="Unassembled WGS sequence"/>
</dbReference>
<dbReference type="AlphaFoldDB" id="A0A150U389"/>